<dbReference type="NCBIfam" id="NF004359">
    <property type="entry name" value="PRK05738.1-3"/>
    <property type="match status" value="1"/>
</dbReference>
<dbReference type="Proteomes" id="UP000066549">
    <property type="component" value="Chromosome"/>
</dbReference>
<keyword evidence="2 6" id="KW-0699">rRNA-binding</keyword>
<evidence type="ECO:0000313" key="7">
    <source>
        <dbReference type="EMBL" id="AKO65614.1"/>
    </source>
</evidence>
<keyword evidence="3 6" id="KW-0694">RNA-binding</keyword>
<dbReference type="InterPro" id="IPR013025">
    <property type="entry name" value="Ribosomal_uL23-like"/>
</dbReference>
<keyword evidence="4 6" id="KW-0689">Ribosomal protein</keyword>
<dbReference type="PATRIC" id="fig|1623450.3.peg.476"/>
<dbReference type="GO" id="GO:0006412">
    <property type="term" value="P:translation"/>
    <property type="evidence" value="ECO:0007669"/>
    <property type="project" value="UniProtKB-UniRule"/>
</dbReference>
<dbReference type="FunFam" id="3.30.70.330:FF:000001">
    <property type="entry name" value="50S ribosomal protein L23"/>
    <property type="match status" value="1"/>
</dbReference>
<dbReference type="GO" id="GO:0003735">
    <property type="term" value="F:structural constituent of ribosome"/>
    <property type="evidence" value="ECO:0007669"/>
    <property type="project" value="InterPro"/>
</dbReference>
<protein>
    <recommendedName>
        <fullName evidence="6">Large ribosomal subunit protein uL23</fullName>
    </recommendedName>
</protein>
<evidence type="ECO:0000256" key="3">
    <source>
        <dbReference type="ARBA" id="ARBA00022884"/>
    </source>
</evidence>
<dbReference type="AlphaFoldDB" id="A0A0H4IYN6"/>
<dbReference type="GO" id="GO:0019843">
    <property type="term" value="F:rRNA binding"/>
    <property type="evidence" value="ECO:0007669"/>
    <property type="project" value="UniProtKB-UniRule"/>
</dbReference>
<dbReference type="NCBIfam" id="NF004363">
    <property type="entry name" value="PRK05738.2-4"/>
    <property type="match status" value="1"/>
</dbReference>
<dbReference type="InterPro" id="IPR012677">
    <property type="entry name" value="Nucleotide-bd_a/b_plait_sf"/>
</dbReference>
<evidence type="ECO:0000256" key="5">
    <source>
        <dbReference type="ARBA" id="ARBA00023274"/>
    </source>
</evidence>
<reference evidence="7 8" key="1">
    <citation type="submission" date="2015-03" db="EMBL/GenBank/DDBJ databases">
        <title>Comparative analysis of the OM43 clade including a novel species from Red Sea uncovers genomic and metabolic diversity among marine methylotrophs.</title>
        <authorList>
            <person name="Jimenez-Infante F."/>
            <person name="Ngugi D.K."/>
            <person name="Vinu M."/>
            <person name="Alam I."/>
            <person name="Kamau A."/>
            <person name="Blom J."/>
            <person name="Bajic V.B."/>
            <person name="Stingl U."/>
        </authorList>
    </citation>
    <scope>NUCLEOTIDE SEQUENCE [LARGE SCALE GENOMIC DNA]</scope>
    <source>
        <strain evidence="7 8">MBRSH7</strain>
    </source>
</reference>
<evidence type="ECO:0000256" key="1">
    <source>
        <dbReference type="ARBA" id="ARBA00006700"/>
    </source>
</evidence>
<name>A0A0H4IYN6_9PROT</name>
<evidence type="ECO:0000256" key="4">
    <source>
        <dbReference type="ARBA" id="ARBA00022980"/>
    </source>
</evidence>
<accession>A0A0H4IYN6</accession>
<comment type="similarity">
    <text evidence="1 6">Belongs to the universal ribosomal protein uL23 family.</text>
</comment>
<gene>
    <name evidence="6 7" type="primary">rplW</name>
    <name evidence="7" type="ORF">VI33_02385</name>
</gene>
<evidence type="ECO:0000256" key="6">
    <source>
        <dbReference type="HAMAP-Rule" id="MF_01369"/>
    </source>
</evidence>
<sequence length="102" mass="11464">MSEITIKNSQTLNAIVAPQITEKATYVADKFNQVAFKVRKSATKDQVKEAVELMFKVEVTAVNLLNMKGKTKRRGNNFGKRADWKKAYVSLKPGQEINFVGD</sequence>
<dbReference type="InterPro" id="IPR012678">
    <property type="entry name" value="Ribosomal_uL23/eL15/eS24_sf"/>
</dbReference>
<dbReference type="GO" id="GO:0005840">
    <property type="term" value="C:ribosome"/>
    <property type="evidence" value="ECO:0007669"/>
    <property type="project" value="UniProtKB-KW"/>
</dbReference>
<organism evidence="7 8">
    <name type="scientific">Methylophilales bacterium MBRS-H7</name>
    <dbReference type="NCBI Taxonomy" id="1623450"/>
    <lineage>
        <taxon>Bacteria</taxon>
        <taxon>Pseudomonadati</taxon>
        <taxon>Pseudomonadota</taxon>
        <taxon>Betaproteobacteria</taxon>
        <taxon>Nitrosomonadales</taxon>
        <taxon>OM43 clade</taxon>
    </lineage>
</organism>
<dbReference type="HAMAP" id="MF_01369_B">
    <property type="entry name" value="Ribosomal_uL23_B"/>
    <property type="match status" value="1"/>
</dbReference>
<keyword evidence="8" id="KW-1185">Reference proteome</keyword>
<dbReference type="EMBL" id="CP011002">
    <property type="protein sequence ID" value="AKO65614.1"/>
    <property type="molecule type" value="Genomic_DNA"/>
</dbReference>
<dbReference type="GO" id="GO:1990904">
    <property type="term" value="C:ribonucleoprotein complex"/>
    <property type="evidence" value="ECO:0007669"/>
    <property type="project" value="UniProtKB-KW"/>
</dbReference>
<evidence type="ECO:0000313" key="8">
    <source>
        <dbReference type="Proteomes" id="UP000066549"/>
    </source>
</evidence>
<comment type="function">
    <text evidence="6">One of the early assembly proteins it binds 23S rRNA. One of the proteins that surrounds the polypeptide exit tunnel on the outside of the ribosome. Forms the main docking site for trigger factor binding to the ribosome.</text>
</comment>
<evidence type="ECO:0000256" key="2">
    <source>
        <dbReference type="ARBA" id="ARBA00022730"/>
    </source>
</evidence>
<dbReference type="PANTHER" id="PTHR11620">
    <property type="entry name" value="60S RIBOSOMAL PROTEIN L23A"/>
    <property type="match status" value="1"/>
</dbReference>
<dbReference type="Pfam" id="PF00276">
    <property type="entry name" value="Ribosomal_L23"/>
    <property type="match status" value="1"/>
</dbReference>
<proteinExistence type="inferred from homology"/>
<dbReference type="SUPFAM" id="SSF54189">
    <property type="entry name" value="Ribosomal proteins S24e, L23 and L15e"/>
    <property type="match status" value="1"/>
</dbReference>
<dbReference type="OrthoDB" id="9793353at2"/>
<keyword evidence="5 6" id="KW-0687">Ribonucleoprotein</keyword>
<dbReference type="Gene3D" id="3.30.70.330">
    <property type="match status" value="1"/>
</dbReference>
<comment type="subunit">
    <text evidence="6">Part of the 50S ribosomal subunit. Contacts protein L29, and trigger factor when it is bound to the ribosome.</text>
</comment>